<dbReference type="Proteomes" id="UP000013041">
    <property type="component" value="Unassembled WGS sequence"/>
</dbReference>
<organism evidence="1 2">
    <name type="scientific">Enterocloster bolteae 90B8</name>
    <dbReference type="NCBI Taxonomy" id="997897"/>
    <lineage>
        <taxon>Bacteria</taxon>
        <taxon>Bacillati</taxon>
        <taxon>Bacillota</taxon>
        <taxon>Clostridia</taxon>
        <taxon>Lachnospirales</taxon>
        <taxon>Lachnospiraceae</taxon>
        <taxon>Enterocloster</taxon>
    </lineage>
</organism>
<dbReference type="RefSeq" id="WP_002573430.1">
    <property type="nucleotide sequence ID" value="NZ_KB851156.1"/>
</dbReference>
<protein>
    <submittedName>
        <fullName evidence="1">Uncharacterized protein</fullName>
    </submittedName>
</protein>
<comment type="caution">
    <text evidence="1">The sequence shown here is derived from an EMBL/GenBank/DDBJ whole genome shotgun (WGS) entry which is preliminary data.</text>
</comment>
<dbReference type="EMBL" id="AGYG01000028">
    <property type="protein sequence ID" value="ENZ34893.1"/>
    <property type="molecule type" value="Genomic_DNA"/>
</dbReference>
<sequence length="80" mass="9455">MDLVKVDIDELRYRINKFEQCTNKEAYLIMSGNTMSCLESIYPFTIWHSVEYSKTGIVAEFDHRKIFIDKDIAFGKVEIR</sequence>
<evidence type="ECO:0000313" key="1">
    <source>
        <dbReference type="EMBL" id="ENZ34893.1"/>
    </source>
</evidence>
<name>R0AET0_9FIRM</name>
<proteinExistence type="predicted"/>
<dbReference type="HOGENOM" id="CLU_2583463_0_0_9"/>
<dbReference type="AlphaFoldDB" id="R0AET0"/>
<reference evidence="1 2" key="1">
    <citation type="submission" date="2013-01" db="EMBL/GenBank/DDBJ databases">
        <title>The Genome Sequence of Clostridium bolteae 90B8.</title>
        <authorList>
            <consortium name="The Broad Institute Genome Sequencing Platform"/>
            <person name="Earl A."/>
            <person name="Ward D."/>
            <person name="Feldgarden M."/>
            <person name="Gevers D."/>
            <person name="Courvalin P."/>
            <person name="Lambert T."/>
            <person name="Walker B."/>
            <person name="Young S.K."/>
            <person name="Zeng Q."/>
            <person name="Gargeya S."/>
            <person name="Fitzgerald M."/>
            <person name="Haas B."/>
            <person name="Abouelleil A."/>
            <person name="Alvarado L."/>
            <person name="Arachchi H.M."/>
            <person name="Berlin A.M."/>
            <person name="Chapman S.B."/>
            <person name="Dewar J."/>
            <person name="Goldberg J."/>
            <person name="Griggs A."/>
            <person name="Gujja S."/>
            <person name="Hansen M."/>
            <person name="Howarth C."/>
            <person name="Imamovic A."/>
            <person name="Larimer J."/>
            <person name="McCowan C."/>
            <person name="Murphy C."/>
            <person name="Neiman D."/>
            <person name="Pearson M."/>
            <person name="Priest M."/>
            <person name="Roberts A."/>
            <person name="Saif S."/>
            <person name="Shea T."/>
            <person name="Sisk P."/>
            <person name="Sykes S."/>
            <person name="Wortman J."/>
            <person name="Nusbaum C."/>
            <person name="Birren B."/>
        </authorList>
    </citation>
    <scope>NUCLEOTIDE SEQUENCE [LARGE SCALE GENOMIC DNA]</scope>
    <source>
        <strain evidence="1 2">90B8</strain>
    </source>
</reference>
<evidence type="ECO:0000313" key="2">
    <source>
        <dbReference type="Proteomes" id="UP000013041"/>
    </source>
</evidence>
<gene>
    <name evidence="1" type="ORF">HMPREF1097_04285</name>
</gene>
<accession>R0AET0</accession>